<evidence type="ECO:0000313" key="1">
    <source>
        <dbReference type="EMBL" id="OLP05093.1"/>
    </source>
</evidence>
<dbReference type="RefSeq" id="WP_241839255.1">
    <property type="nucleotide sequence ID" value="NZ_MSYM01000018.1"/>
</dbReference>
<accession>A0A1Q8YAT9</accession>
<gene>
    <name evidence="1" type="ORF">BLL52_3913</name>
</gene>
<comment type="caution">
    <text evidence="1">The sequence shown here is derived from an EMBL/GenBank/DDBJ whole genome shotgun (WGS) entry which is preliminary data.</text>
</comment>
<sequence>MAGVMNPTAAAQLGIKPFEAADYLQSDEDCAQYLQACMDEAPEDAALFTKAVGDIARARGMMQLARDTGITREGLLKFDTVFPNSWFSRPGLPMNSTTYVDFLVESKKCM</sequence>
<dbReference type="AlphaFoldDB" id="A0A1Q8YAT9"/>
<dbReference type="Proteomes" id="UP000185911">
    <property type="component" value="Unassembled WGS sequence"/>
</dbReference>
<reference evidence="1 2" key="1">
    <citation type="submission" date="2017-01" db="EMBL/GenBank/DDBJ databases">
        <title>Genome sequence of Rhodoferax antarcticus ANT.BR, a psychrophilic purple nonsulfur bacterium from an Antarctic microbial mat.</title>
        <authorList>
            <person name="Baker J."/>
            <person name="Riester C."/>
            <person name="Skinner B."/>
            <person name="Newell A."/>
            <person name="Swingley W."/>
            <person name="Madigan M."/>
            <person name="Jung D."/>
            <person name="Asao M."/>
            <person name="Chen M."/>
            <person name="Loughlin P."/>
            <person name="Pan H."/>
            <person name="Lin S."/>
            <person name="Li N."/>
            <person name="Shaw J."/>
            <person name="Prado M."/>
            <person name="Sherman C."/>
            <person name="Li X."/>
            <person name="Tang J."/>
            <person name="Blankenship R."/>
            <person name="Zhao T."/>
            <person name="Touchman J."/>
            <person name="Sattley M."/>
        </authorList>
    </citation>
    <scope>NUCLEOTIDE SEQUENCE [LARGE SCALE GENOMIC DNA]</scope>
    <source>
        <strain evidence="1 2">ANT.BR</strain>
    </source>
</reference>
<name>A0A1Q8YAT9_9BURK</name>
<protein>
    <submittedName>
        <fullName evidence="1">Putative addiction module antidote protein</fullName>
    </submittedName>
</protein>
<organism evidence="1 2">
    <name type="scientific">Rhodoferax antarcticus ANT.BR</name>
    <dbReference type="NCBI Taxonomy" id="1111071"/>
    <lineage>
        <taxon>Bacteria</taxon>
        <taxon>Pseudomonadati</taxon>
        <taxon>Pseudomonadota</taxon>
        <taxon>Betaproteobacteria</taxon>
        <taxon>Burkholderiales</taxon>
        <taxon>Comamonadaceae</taxon>
        <taxon>Rhodoferax</taxon>
    </lineage>
</organism>
<dbReference type="InterPro" id="IPR014057">
    <property type="entry name" value="HI1420"/>
</dbReference>
<dbReference type="NCBIfam" id="TIGR02684">
    <property type="entry name" value="dnstrm_HI1420"/>
    <property type="match status" value="1"/>
</dbReference>
<dbReference type="EMBL" id="MSYM01000018">
    <property type="protein sequence ID" value="OLP05093.1"/>
    <property type="molecule type" value="Genomic_DNA"/>
</dbReference>
<evidence type="ECO:0000313" key="2">
    <source>
        <dbReference type="Proteomes" id="UP000185911"/>
    </source>
</evidence>
<proteinExistence type="predicted"/>
<dbReference type="Pfam" id="PF21716">
    <property type="entry name" value="dnstrm_HI1420"/>
    <property type="match status" value="1"/>
</dbReference>
<keyword evidence="2" id="KW-1185">Reference proteome</keyword>